<dbReference type="AlphaFoldDB" id="A0AAF0XBM9"/>
<dbReference type="PANTHER" id="PTHR31301:SF21">
    <property type="entry name" value="LOB DOMAIN-CONTAINING PROTEIN 27-RELATED"/>
    <property type="match status" value="1"/>
</dbReference>
<proteinExistence type="inferred from homology"/>
<organism evidence="4 5">
    <name type="scientific">Daucus carota subsp. sativus</name>
    <name type="common">Carrot</name>
    <dbReference type="NCBI Taxonomy" id="79200"/>
    <lineage>
        <taxon>Eukaryota</taxon>
        <taxon>Viridiplantae</taxon>
        <taxon>Streptophyta</taxon>
        <taxon>Embryophyta</taxon>
        <taxon>Tracheophyta</taxon>
        <taxon>Spermatophyta</taxon>
        <taxon>Magnoliopsida</taxon>
        <taxon>eudicotyledons</taxon>
        <taxon>Gunneridae</taxon>
        <taxon>Pentapetalae</taxon>
        <taxon>asterids</taxon>
        <taxon>campanulids</taxon>
        <taxon>Apiales</taxon>
        <taxon>Apiaceae</taxon>
        <taxon>Apioideae</taxon>
        <taxon>Scandiceae</taxon>
        <taxon>Daucinae</taxon>
        <taxon>Daucus</taxon>
        <taxon>Daucus sect. Daucus</taxon>
    </lineage>
</organism>
<reference evidence="4" key="2">
    <citation type="submission" date="2022-03" db="EMBL/GenBank/DDBJ databases">
        <title>Draft title - Genomic analysis of global carrot germplasm unveils the trajectory of domestication and the origin of high carotenoid orange carrot.</title>
        <authorList>
            <person name="Iorizzo M."/>
            <person name="Ellison S."/>
            <person name="Senalik D."/>
            <person name="Macko-Podgorni A."/>
            <person name="Grzebelus D."/>
            <person name="Bostan H."/>
            <person name="Rolling W."/>
            <person name="Curaba J."/>
            <person name="Simon P."/>
        </authorList>
    </citation>
    <scope>NUCLEOTIDE SEQUENCE</scope>
    <source>
        <tissue evidence="4">Leaf</tissue>
    </source>
</reference>
<accession>A0AAF0XBM9</accession>
<feature type="domain" description="LOB" evidence="3">
    <location>
        <begin position="8"/>
        <end position="109"/>
    </location>
</feature>
<evidence type="ECO:0000259" key="3">
    <source>
        <dbReference type="PROSITE" id="PS50891"/>
    </source>
</evidence>
<evidence type="ECO:0000313" key="4">
    <source>
        <dbReference type="EMBL" id="WOH05291.1"/>
    </source>
</evidence>
<protein>
    <recommendedName>
        <fullName evidence="3">LOB domain-containing protein</fullName>
    </recommendedName>
</protein>
<dbReference type="Proteomes" id="UP000077755">
    <property type="component" value="Chromosome 6"/>
</dbReference>
<evidence type="ECO:0000256" key="1">
    <source>
        <dbReference type="ARBA" id="ARBA00005474"/>
    </source>
</evidence>
<feature type="coiled-coil region" evidence="2">
    <location>
        <begin position="88"/>
        <end position="115"/>
    </location>
</feature>
<keyword evidence="2" id="KW-0175">Coiled coil</keyword>
<dbReference type="PROSITE" id="PS50891">
    <property type="entry name" value="LOB"/>
    <property type="match status" value="1"/>
</dbReference>
<sequence>MSKSGTNQACARCRYQRRKCTSECVLAPFFPADQPTIFQNAHKLFGVGNILKILKDLDETQKTEAMKSIIYEANIREKFPVHGCLGVVMQYQYQIQQMQEELQIVLSQLAFWKQRLPRDDPSQVLSGLSVTPVPQNAVDFYETQCINHVTLPIASDPLFFGSGNVSHDHVHGAGPYNGSYNVVDSLRIQTDDNQMVQNQLQALNVQQDVVDEDYEFIDAIDDRQSLVDSKETGQLR</sequence>
<reference evidence="4" key="1">
    <citation type="journal article" date="2016" name="Nat. Genet.">
        <title>A high-quality carrot genome assembly provides new insights into carotenoid accumulation and asterid genome evolution.</title>
        <authorList>
            <person name="Iorizzo M."/>
            <person name="Ellison S."/>
            <person name="Senalik D."/>
            <person name="Zeng P."/>
            <person name="Satapoomin P."/>
            <person name="Huang J."/>
            <person name="Bowman M."/>
            <person name="Iovene M."/>
            <person name="Sanseverino W."/>
            <person name="Cavagnaro P."/>
            <person name="Yildiz M."/>
            <person name="Macko-Podgorni A."/>
            <person name="Moranska E."/>
            <person name="Grzebelus E."/>
            <person name="Grzebelus D."/>
            <person name="Ashrafi H."/>
            <person name="Zheng Z."/>
            <person name="Cheng S."/>
            <person name="Spooner D."/>
            <person name="Van Deynze A."/>
            <person name="Simon P."/>
        </authorList>
    </citation>
    <scope>NUCLEOTIDE SEQUENCE</scope>
    <source>
        <tissue evidence="4">Leaf</tissue>
    </source>
</reference>
<dbReference type="EMBL" id="CP093348">
    <property type="protein sequence ID" value="WOH05291.1"/>
    <property type="molecule type" value="Genomic_DNA"/>
</dbReference>
<gene>
    <name evidence="4" type="ORF">DCAR_0624706</name>
</gene>
<evidence type="ECO:0000256" key="2">
    <source>
        <dbReference type="SAM" id="Coils"/>
    </source>
</evidence>
<dbReference type="PANTHER" id="PTHR31301">
    <property type="entry name" value="LOB DOMAIN-CONTAINING PROTEIN 4-RELATED"/>
    <property type="match status" value="1"/>
</dbReference>
<dbReference type="InterPro" id="IPR004883">
    <property type="entry name" value="LOB"/>
</dbReference>
<dbReference type="Pfam" id="PF03195">
    <property type="entry name" value="LOB"/>
    <property type="match status" value="1"/>
</dbReference>
<name>A0AAF0XBM9_DAUCS</name>
<evidence type="ECO:0000313" key="5">
    <source>
        <dbReference type="Proteomes" id="UP000077755"/>
    </source>
</evidence>
<keyword evidence="5" id="KW-1185">Reference proteome</keyword>
<comment type="similarity">
    <text evidence="1">Belongs to the LOB domain-containing protein family.</text>
</comment>